<protein>
    <recommendedName>
        <fullName evidence="10">Glycerol-3-phosphate acyltransferase</fullName>
    </recommendedName>
    <alternativeName>
        <fullName evidence="10">Acyl-PO4 G3P acyltransferase</fullName>
    </alternativeName>
    <alternativeName>
        <fullName evidence="10">Acyl-phosphate--glycerol-3-phosphate acyltransferase</fullName>
    </alternativeName>
    <alternativeName>
        <fullName evidence="10">G3P acyltransferase</fullName>
        <shortName evidence="10">GPAT</shortName>
        <ecNumber evidence="10">2.3.1.275</ecNumber>
    </alternativeName>
    <alternativeName>
        <fullName evidence="10">Lysophosphatidic acid synthase</fullName>
        <shortName evidence="10">LPA synthase</shortName>
    </alternativeName>
</protein>
<dbReference type="OrthoDB" id="9777124at2"/>
<comment type="pathway">
    <text evidence="10">Lipid metabolism; phospholipid metabolism.</text>
</comment>
<dbReference type="SMART" id="SM01207">
    <property type="entry name" value="G3P_acyltransf"/>
    <property type="match status" value="1"/>
</dbReference>
<dbReference type="HAMAP" id="MF_01043">
    <property type="entry name" value="PlsY"/>
    <property type="match status" value="1"/>
</dbReference>
<evidence type="ECO:0000313" key="11">
    <source>
        <dbReference type="EMBL" id="QGZ39594.1"/>
    </source>
</evidence>
<dbReference type="EMBL" id="CP046904">
    <property type="protein sequence ID" value="QGZ39594.1"/>
    <property type="molecule type" value="Genomic_DNA"/>
</dbReference>
<evidence type="ECO:0000313" key="13">
    <source>
        <dbReference type="Proteomes" id="UP000315112"/>
    </source>
</evidence>
<comment type="similarity">
    <text evidence="10">Belongs to the PlsY family.</text>
</comment>
<keyword evidence="1 10" id="KW-1003">Cell membrane</keyword>
<dbReference type="EC" id="2.3.1.275" evidence="10"/>
<evidence type="ECO:0000256" key="1">
    <source>
        <dbReference type="ARBA" id="ARBA00022475"/>
    </source>
</evidence>
<evidence type="ECO:0000256" key="10">
    <source>
        <dbReference type="HAMAP-Rule" id="MF_01043"/>
    </source>
</evidence>
<reference evidence="12" key="2">
    <citation type="submission" date="2019-07" db="EMBL/GenBank/DDBJ databases">
        <authorList>
            <person name="Whitman W."/>
            <person name="Huntemann M."/>
            <person name="Clum A."/>
            <person name="Pillay M."/>
            <person name="Palaniappan K."/>
            <person name="Varghese N."/>
            <person name="Mikhailova N."/>
            <person name="Stamatis D."/>
            <person name="Reddy T."/>
            <person name="Daum C."/>
            <person name="Shapiro N."/>
            <person name="Ivanova N."/>
            <person name="Kyrpides N."/>
            <person name="Woyke T."/>
        </authorList>
    </citation>
    <scope>NUCLEOTIDE SEQUENCE</scope>
    <source>
        <strain evidence="12">CGMCC 1.10685</strain>
    </source>
</reference>
<keyword evidence="12" id="KW-0012">Acyltransferase</keyword>
<dbReference type="EMBL" id="VLKW01000003">
    <property type="protein sequence ID" value="TWI48491.1"/>
    <property type="molecule type" value="Genomic_DNA"/>
</dbReference>
<evidence type="ECO:0000256" key="8">
    <source>
        <dbReference type="ARBA" id="ARBA00023209"/>
    </source>
</evidence>
<feature type="transmembrane region" description="Helical" evidence="10">
    <location>
        <begin position="141"/>
        <end position="159"/>
    </location>
</feature>
<dbReference type="GO" id="GO:0043772">
    <property type="term" value="F:acyl-phosphate glycerol-3-phosphate acyltransferase activity"/>
    <property type="evidence" value="ECO:0007669"/>
    <property type="project" value="UniProtKB-UniRule"/>
</dbReference>
<evidence type="ECO:0000256" key="2">
    <source>
        <dbReference type="ARBA" id="ARBA00022516"/>
    </source>
</evidence>
<dbReference type="PANTHER" id="PTHR30309">
    <property type="entry name" value="INNER MEMBRANE PROTEIN YGIH"/>
    <property type="match status" value="1"/>
</dbReference>
<keyword evidence="2 10" id="KW-0444">Lipid biosynthesis</keyword>
<reference evidence="12 13" key="1">
    <citation type="journal article" date="2015" name="Stand. Genomic Sci.">
        <title>Genomic Encyclopedia of Bacterial and Archaeal Type Strains, Phase III: the genomes of soil and plant-associated and newly described type strains.</title>
        <authorList>
            <person name="Whitman W.B."/>
            <person name="Woyke T."/>
            <person name="Klenk H.P."/>
            <person name="Zhou Y."/>
            <person name="Lilburn T.G."/>
            <person name="Beck B.J."/>
            <person name="De Vos P."/>
            <person name="Vandamme P."/>
            <person name="Eisen J.A."/>
            <person name="Garrity G."/>
            <person name="Hugenholtz P."/>
            <person name="Kyrpides N.C."/>
        </authorList>
    </citation>
    <scope>NUCLEOTIDE SEQUENCE [LARGE SCALE GENOMIC DNA]</scope>
    <source>
        <strain evidence="12 13">CGMCC 1.10685</strain>
    </source>
</reference>
<keyword evidence="9 10" id="KW-1208">Phospholipid metabolism</keyword>
<dbReference type="UniPathway" id="UPA00085"/>
<keyword evidence="8 10" id="KW-0594">Phospholipid biosynthesis</keyword>
<reference evidence="11 14" key="3">
    <citation type="submission" date="2019-12" db="EMBL/GenBank/DDBJ databases">
        <title>Draft Genome Sequences of Six Type Strains of the Genus Massilia.</title>
        <authorList>
            <person name="Miess H."/>
            <person name="Frediansyah A."/>
            <person name="Goeker M."/>
            <person name="Gross H."/>
        </authorList>
    </citation>
    <scope>NUCLEOTIDE SEQUENCE [LARGE SCALE GENOMIC DNA]</scope>
    <source>
        <strain evidence="11 14">DSM 26639</strain>
    </source>
</reference>
<dbReference type="Pfam" id="PF02660">
    <property type="entry name" value="G3P_acyltransf"/>
    <property type="match status" value="1"/>
</dbReference>
<feature type="transmembrane region" description="Helical" evidence="10">
    <location>
        <begin position="110"/>
        <end position="134"/>
    </location>
</feature>
<comment type="function">
    <text evidence="10">Catalyzes the transfer of an acyl group from acyl-phosphate (acyl-PO(4)) to glycerol-3-phosphate (G3P) to form lysophosphatidic acid (LPA). This enzyme utilizes acyl-phosphate as fatty acyl donor, but not acyl-CoA or acyl-ACP.</text>
</comment>
<sequence>MITVLLAIAAYLIGSISFAVVVSKAYGLSDPRTYGSGNPGATNVLRSGNKGAAIWTLIGDAFKGWLAVWLTIHFADRLGVGDDTIALVAIAVFLGHLWPLFFRFQGGKGVATALGVLLALNVWLGLATLATWLIVAYAFRYSSLAALIASLFAPFYYGLLFGVEPQLFAVAAMSALLIWRHAKNIGNLMAGKESRIGSKGKGADAKKK</sequence>
<dbReference type="Proteomes" id="UP000315112">
    <property type="component" value="Unassembled WGS sequence"/>
</dbReference>
<dbReference type="NCBIfam" id="TIGR00023">
    <property type="entry name" value="glycerol-3-phosphate 1-O-acyltransferase PlsY"/>
    <property type="match status" value="1"/>
</dbReference>
<comment type="catalytic activity">
    <reaction evidence="10">
        <text>an acyl phosphate + sn-glycerol 3-phosphate = a 1-acyl-sn-glycero-3-phosphate + phosphate</text>
        <dbReference type="Rhea" id="RHEA:34075"/>
        <dbReference type="ChEBI" id="CHEBI:43474"/>
        <dbReference type="ChEBI" id="CHEBI:57597"/>
        <dbReference type="ChEBI" id="CHEBI:57970"/>
        <dbReference type="ChEBI" id="CHEBI:59918"/>
        <dbReference type="EC" id="2.3.1.275"/>
    </reaction>
</comment>
<gene>
    <name evidence="10 11" type="primary">plsY</name>
    <name evidence="11" type="ORF">GO485_11405</name>
    <name evidence="12" type="ORF">IP92_01881</name>
</gene>
<evidence type="ECO:0000256" key="4">
    <source>
        <dbReference type="ARBA" id="ARBA00022692"/>
    </source>
</evidence>
<organism evidence="12 13">
    <name type="scientific">Pseudoduganella flava</name>
    <dbReference type="NCBI Taxonomy" id="871742"/>
    <lineage>
        <taxon>Bacteria</taxon>
        <taxon>Pseudomonadati</taxon>
        <taxon>Pseudomonadota</taxon>
        <taxon>Betaproteobacteria</taxon>
        <taxon>Burkholderiales</taxon>
        <taxon>Oxalobacteraceae</taxon>
        <taxon>Telluria group</taxon>
        <taxon>Pseudoduganella</taxon>
    </lineage>
</organism>
<feature type="transmembrane region" description="Helical" evidence="10">
    <location>
        <begin position="84"/>
        <end position="104"/>
    </location>
</feature>
<evidence type="ECO:0000256" key="5">
    <source>
        <dbReference type="ARBA" id="ARBA00022989"/>
    </source>
</evidence>
<comment type="subcellular location">
    <subcellularLocation>
        <location evidence="10">Cell membrane</location>
        <topology evidence="10">Multi-pass membrane protein</topology>
    </subcellularLocation>
</comment>
<comment type="subunit">
    <text evidence="10">Probably interacts with PlsX.</text>
</comment>
<keyword evidence="7 10" id="KW-0472">Membrane</keyword>
<dbReference type="AlphaFoldDB" id="A0A562PVL9"/>
<dbReference type="Proteomes" id="UP000437862">
    <property type="component" value="Chromosome"/>
</dbReference>
<keyword evidence="14" id="KW-1185">Reference proteome</keyword>
<evidence type="ECO:0000313" key="14">
    <source>
        <dbReference type="Proteomes" id="UP000437862"/>
    </source>
</evidence>
<keyword evidence="5 10" id="KW-1133">Transmembrane helix</keyword>
<keyword evidence="3 10" id="KW-0808">Transferase</keyword>
<accession>A0A562PVL9</accession>
<evidence type="ECO:0000256" key="7">
    <source>
        <dbReference type="ARBA" id="ARBA00023136"/>
    </source>
</evidence>
<keyword evidence="6 10" id="KW-0443">Lipid metabolism</keyword>
<proteinExistence type="inferred from homology"/>
<evidence type="ECO:0000256" key="6">
    <source>
        <dbReference type="ARBA" id="ARBA00023098"/>
    </source>
</evidence>
<dbReference type="InterPro" id="IPR003811">
    <property type="entry name" value="G3P_acylTferase_PlsY"/>
</dbReference>
<evidence type="ECO:0000256" key="3">
    <source>
        <dbReference type="ARBA" id="ARBA00022679"/>
    </source>
</evidence>
<dbReference type="PANTHER" id="PTHR30309:SF0">
    <property type="entry name" value="GLYCEROL-3-PHOSPHATE ACYLTRANSFERASE-RELATED"/>
    <property type="match status" value="1"/>
</dbReference>
<dbReference type="GO" id="GO:0005886">
    <property type="term" value="C:plasma membrane"/>
    <property type="evidence" value="ECO:0007669"/>
    <property type="project" value="UniProtKB-SubCell"/>
</dbReference>
<evidence type="ECO:0000313" key="12">
    <source>
        <dbReference type="EMBL" id="TWI48491.1"/>
    </source>
</evidence>
<dbReference type="GO" id="GO:0008654">
    <property type="term" value="P:phospholipid biosynthetic process"/>
    <property type="evidence" value="ECO:0007669"/>
    <property type="project" value="UniProtKB-UniRule"/>
</dbReference>
<name>A0A562PVL9_9BURK</name>
<dbReference type="RefSeq" id="WP_145874284.1">
    <property type="nucleotide sequence ID" value="NZ_CP046904.1"/>
</dbReference>
<feature type="transmembrane region" description="Helical" evidence="10">
    <location>
        <begin position="52"/>
        <end position="72"/>
    </location>
</feature>
<evidence type="ECO:0000256" key="9">
    <source>
        <dbReference type="ARBA" id="ARBA00023264"/>
    </source>
</evidence>
<keyword evidence="4 10" id="KW-0812">Transmembrane</keyword>